<organism evidence="1">
    <name type="scientific">Rhizophora mucronata</name>
    <name type="common">Asiatic mangrove</name>
    <dbReference type="NCBI Taxonomy" id="61149"/>
    <lineage>
        <taxon>Eukaryota</taxon>
        <taxon>Viridiplantae</taxon>
        <taxon>Streptophyta</taxon>
        <taxon>Embryophyta</taxon>
        <taxon>Tracheophyta</taxon>
        <taxon>Spermatophyta</taxon>
        <taxon>Magnoliopsida</taxon>
        <taxon>eudicotyledons</taxon>
        <taxon>Gunneridae</taxon>
        <taxon>Pentapetalae</taxon>
        <taxon>rosids</taxon>
        <taxon>fabids</taxon>
        <taxon>Malpighiales</taxon>
        <taxon>Rhizophoraceae</taxon>
        <taxon>Rhizophora</taxon>
    </lineage>
</organism>
<evidence type="ECO:0000313" key="1">
    <source>
        <dbReference type="EMBL" id="MBX62230.1"/>
    </source>
</evidence>
<name>A0A2P2Q5J4_RHIMU</name>
<accession>A0A2P2Q5J4</accession>
<proteinExistence type="predicted"/>
<protein>
    <submittedName>
        <fullName evidence="1">Uncharacterized protein</fullName>
    </submittedName>
</protein>
<sequence length="58" mass="6844">MPNGLWPVFHATLSSDKIVSIHAIWMNLWPLNVLKRGELSALWFHKFVYTKVWCLHNP</sequence>
<dbReference type="AlphaFoldDB" id="A0A2P2Q5J4"/>
<reference evidence="1" key="1">
    <citation type="submission" date="2018-02" db="EMBL/GenBank/DDBJ databases">
        <title>Rhizophora mucronata_Transcriptome.</title>
        <authorList>
            <person name="Meera S.P."/>
            <person name="Sreeshan A."/>
            <person name="Augustine A."/>
        </authorList>
    </citation>
    <scope>NUCLEOTIDE SEQUENCE</scope>
    <source>
        <tissue evidence="1">Leaf</tissue>
    </source>
</reference>
<dbReference type="EMBL" id="GGEC01081746">
    <property type="protein sequence ID" value="MBX62230.1"/>
    <property type="molecule type" value="Transcribed_RNA"/>
</dbReference>